<dbReference type="AlphaFoldDB" id="A0AAW1P2T3"/>
<dbReference type="Pfam" id="PF00385">
    <property type="entry name" value="Chromo"/>
    <property type="match status" value="1"/>
</dbReference>
<dbReference type="InterPro" id="IPR023780">
    <property type="entry name" value="Chromo_domain"/>
</dbReference>
<organism evidence="2 3">
    <name type="scientific">Symbiochloris irregularis</name>
    <dbReference type="NCBI Taxonomy" id="706552"/>
    <lineage>
        <taxon>Eukaryota</taxon>
        <taxon>Viridiplantae</taxon>
        <taxon>Chlorophyta</taxon>
        <taxon>core chlorophytes</taxon>
        <taxon>Trebouxiophyceae</taxon>
        <taxon>Trebouxiales</taxon>
        <taxon>Trebouxiaceae</taxon>
        <taxon>Symbiochloris</taxon>
    </lineage>
</organism>
<dbReference type="Proteomes" id="UP001465755">
    <property type="component" value="Unassembled WGS sequence"/>
</dbReference>
<gene>
    <name evidence="2" type="ORF">WJX73_010214</name>
</gene>
<evidence type="ECO:0000313" key="2">
    <source>
        <dbReference type="EMBL" id="KAK9802936.1"/>
    </source>
</evidence>
<feature type="domain" description="Chromo" evidence="1">
    <location>
        <begin position="266"/>
        <end position="323"/>
    </location>
</feature>
<dbReference type="EMBL" id="JALJOQ010000065">
    <property type="protein sequence ID" value="KAK9802936.1"/>
    <property type="molecule type" value="Genomic_DNA"/>
</dbReference>
<evidence type="ECO:0000259" key="1">
    <source>
        <dbReference type="PROSITE" id="PS50013"/>
    </source>
</evidence>
<comment type="caution">
    <text evidence="2">The sequence shown here is derived from an EMBL/GenBank/DDBJ whole genome shotgun (WGS) entry which is preliminary data.</text>
</comment>
<dbReference type="InterPro" id="IPR016197">
    <property type="entry name" value="Chromo-like_dom_sf"/>
</dbReference>
<evidence type="ECO:0000313" key="3">
    <source>
        <dbReference type="Proteomes" id="UP001465755"/>
    </source>
</evidence>
<keyword evidence="3" id="KW-1185">Reference proteome</keyword>
<accession>A0AAW1P2T3</accession>
<name>A0AAW1P2T3_9CHLO</name>
<protein>
    <recommendedName>
        <fullName evidence="1">Chromo domain-containing protein</fullName>
    </recommendedName>
</protein>
<dbReference type="PROSITE" id="PS50013">
    <property type="entry name" value="CHROMO_2"/>
    <property type="match status" value="1"/>
</dbReference>
<dbReference type="InterPro" id="IPR000953">
    <property type="entry name" value="Chromo/chromo_shadow_dom"/>
</dbReference>
<proteinExistence type="predicted"/>
<dbReference type="Gene3D" id="2.40.50.40">
    <property type="match status" value="1"/>
</dbReference>
<reference evidence="2 3" key="1">
    <citation type="journal article" date="2024" name="Nat. Commun.">
        <title>Phylogenomics reveals the evolutionary origins of lichenization in chlorophyte algae.</title>
        <authorList>
            <person name="Puginier C."/>
            <person name="Libourel C."/>
            <person name="Otte J."/>
            <person name="Skaloud P."/>
            <person name="Haon M."/>
            <person name="Grisel S."/>
            <person name="Petersen M."/>
            <person name="Berrin J.G."/>
            <person name="Delaux P.M."/>
            <person name="Dal Grande F."/>
            <person name="Keller J."/>
        </authorList>
    </citation>
    <scope>NUCLEOTIDE SEQUENCE [LARGE SCALE GENOMIC DNA]</scope>
    <source>
        <strain evidence="2 3">SAG 2036</strain>
    </source>
</reference>
<sequence>MAMQAYFLNFHPEHKSAAFFTPTDQQLHSTEHPGQASSTSSPYATAIARLERRATFTEVMNAPRLPLRQIPRGSNLEDGPLLVSAAGLTSTKTAQQPKAASGLDFKLLCDGDINCLGPITSGSAIMTPRHEHAPSTGAIGAQFGAATLVVNKRRDPFKYLEQIGRDLINATCDGLEGPMAHGLTPGYGPAPSAVLTDMRNSTAAQPSRAVDQGVPAMDTKAGRTWQQQAMLVCDDGREYPKRLTLQKGDVLLKDYVDKEHDPRRLYEVECILDERKYGRGRQLMVKWKGFELDPDDWTAASNLKNTAALIAWNRQQHGVCRNN</sequence>
<dbReference type="SUPFAM" id="SSF54160">
    <property type="entry name" value="Chromo domain-like"/>
    <property type="match status" value="1"/>
</dbReference>